<dbReference type="Pfam" id="PF13639">
    <property type="entry name" value="zf-RING_2"/>
    <property type="match status" value="1"/>
</dbReference>
<dbReference type="InterPro" id="IPR001841">
    <property type="entry name" value="Znf_RING"/>
</dbReference>
<evidence type="ECO:0000256" key="4">
    <source>
        <dbReference type="PROSITE-ProRule" id="PRU00175"/>
    </source>
</evidence>
<dbReference type="SMART" id="SM00184">
    <property type="entry name" value="RING"/>
    <property type="match status" value="1"/>
</dbReference>
<feature type="domain" description="RING-type" evidence="6">
    <location>
        <begin position="66"/>
        <end position="107"/>
    </location>
</feature>
<dbReference type="GO" id="GO:0008270">
    <property type="term" value="F:zinc ion binding"/>
    <property type="evidence" value="ECO:0007669"/>
    <property type="project" value="UniProtKB-KW"/>
</dbReference>
<feature type="compositionally biased region" description="Basic and acidic residues" evidence="5">
    <location>
        <begin position="18"/>
        <end position="37"/>
    </location>
</feature>
<organism evidence="7 8">
    <name type="scientific">Pelobates cultripes</name>
    <name type="common">Western spadefoot toad</name>
    <dbReference type="NCBI Taxonomy" id="61616"/>
    <lineage>
        <taxon>Eukaryota</taxon>
        <taxon>Metazoa</taxon>
        <taxon>Chordata</taxon>
        <taxon>Craniata</taxon>
        <taxon>Vertebrata</taxon>
        <taxon>Euteleostomi</taxon>
        <taxon>Amphibia</taxon>
        <taxon>Batrachia</taxon>
        <taxon>Anura</taxon>
        <taxon>Pelobatoidea</taxon>
        <taxon>Pelobatidae</taxon>
        <taxon>Pelobates</taxon>
    </lineage>
</organism>
<gene>
    <name evidence="7" type="ORF">PECUL_23A055142</name>
</gene>
<accession>A0AAD1WFS2</accession>
<evidence type="ECO:0000256" key="2">
    <source>
        <dbReference type="ARBA" id="ARBA00022771"/>
    </source>
</evidence>
<evidence type="ECO:0000313" key="7">
    <source>
        <dbReference type="EMBL" id="CAH2303072.1"/>
    </source>
</evidence>
<evidence type="ECO:0000256" key="3">
    <source>
        <dbReference type="ARBA" id="ARBA00022833"/>
    </source>
</evidence>
<reference evidence="7" key="1">
    <citation type="submission" date="2022-03" db="EMBL/GenBank/DDBJ databases">
        <authorList>
            <person name="Alioto T."/>
            <person name="Alioto T."/>
            <person name="Gomez Garrido J."/>
        </authorList>
    </citation>
    <scope>NUCLEOTIDE SEQUENCE</scope>
</reference>
<keyword evidence="7" id="KW-0436">Ligase</keyword>
<dbReference type="GO" id="GO:0006511">
    <property type="term" value="P:ubiquitin-dependent protein catabolic process"/>
    <property type="evidence" value="ECO:0007669"/>
    <property type="project" value="TreeGrafter"/>
</dbReference>
<dbReference type="InterPro" id="IPR013083">
    <property type="entry name" value="Znf_RING/FYVE/PHD"/>
</dbReference>
<keyword evidence="1" id="KW-0479">Metal-binding</keyword>
<dbReference type="PROSITE" id="PS50089">
    <property type="entry name" value="ZF_RING_2"/>
    <property type="match status" value="1"/>
</dbReference>
<name>A0AAD1WFS2_PELCU</name>
<evidence type="ECO:0000313" key="8">
    <source>
        <dbReference type="Proteomes" id="UP001295444"/>
    </source>
</evidence>
<dbReference type="PANTHER" id="PTHR22765:SF411">
    <property type="entry name" value="OS02G0248440 PROTEIN"/>
    <property type="match status" value="1"/>
</dbReference>
<dbReference type="GO" id="GO:0016874">
    <property type="term" value="F:ligase activity"/>
    <property type="evidence" value="ECO:0007669"/>
    <property type="project" value="UniProtKB-KW"/>
</dbReference>
<keyword evidence="3" id="KW-0862">Zinc</keyword>
<dbReference type="EMBL" id="OW240917">
    <property type="protein sequence ID" value="CAH2303072.1"/>
    <property type="molecule type" value="Genomic_DNA"/>
</dbReference>
<evidence type="ECO:0000259" key="6">
    <source>
        <dbReference type="PROSITE" id="PS50089"/>
    </source>
</evidence>
<dbReference type="InterPro" id="IPR051826">
    <property type="entry name" value="E3_ubiquitin-ligase_domain"/>
</dbReference>
<dbReference type="Gene3D" id="3.30.40.10">
    <property type="entry name" value="Zinc/RING finger domain, C3HC4 (zinc finger)"/>
    <property type="match status" value="1"/>
</dbReference>
<dbReference type="Proteomes" id="UP001295444">
    <property type="component" value="Chromosome 06"/>
</dbReference>
<feature type="region of interest" description="Disordered" evidence="5">
    <location>
        <begin position="1"/>
        <end position="60"/>
    </location>
</feature>
<evidence type="ECO:0000256" key="5">
    <source>
        <dbReference type="SAM" id="MobiDB-lite"/>
    </source>
</evidence>
<feature type="compositionally biased region" description="Polar residues" evidence="5">
    <location>
        <begin position="1"/>
        <end position="10"/>
    </location>
</feature>
<keyword evidence="2 4" id="KW-0863">Zinc-finger</keyword>
<sequence>MVDPNSNSLHNAEEEDSAEHQPDVNEPRPENVEHDQSLPEPTEAQDNELPQLVSAPSGEDNGVEVCCICLIAFSTEKESLRLHCGHRFHTQCILTWLADHVTCPYCRTELF</sequence>
<protein>
    <submittedName>
        <fullName evidence="7">E3 ubiquitin- ligase RNF181</fullName>
    </submittedName>
</protein>
<proteinExistence type="predicted"/>
<dbReference type="PANTHER" id="PTHR22765">
    <property type="entry name" value="RING FINGER AND PROTEASE ASSOCIATED DOMAIN-CONTAINING"/>
    <property type="match status" value="1"/>
</dbReference>
<dbReference type="SUPFAM" id="SSF57850">
    <property type="entry name" value="RING/U-box"/>
    <property type="match status" value="1"/>
</dbReference>
<keyword evidence="8" id="KW-1185">Reference proteome</keyword>
<dbReference type="GO" id="GO:0061630">
    <property type="term" value="F:ubiquitin protein ligase activity"/>
    <property type="evidence" value="ECO:0007669"/>
    <property type="project" value="TreeGrafter"/>
</dbReference>
<dbReference type="AlphaFoldDB" id="A0AAD1WFS2"/>
<evidence type="ECO:0000256" key="1">
    <source>
        <dbReference type="ARBA" id="ARBA00022723"/>
    </source>
</evidence>